<comment type="caution">
    <text evidence="3">The sequence shown here is derived from an EMBL/GenBank/DDBJ whole genome shotgun (WGS) entry which is preliminary data.</text>
</comment>
<evidence type="ECO:0000256" key="2">
    <source>
        <dbReference type="SAM" id="Phobius"/>
    </source>
</evidence>
<reference evidence="3 4" key="1">
    <citation type="submission" date="2019-03" db="EMBL/GenBank/DDBJ databases">
        <title>Single cell metagenomics reveals metabolic interactions within the superorganism composed of flagellate Streblomastix strix and complex community of Bacteroidetes bacteria on its surface.</title>
        <authorList>
            <person name="Treitli S.C."/>
            <person name="Kolisko M."/>
            <person name="Husnik F."/>
            <person name="Keeling P."/>
            <person name="Hampl V."/>
        </authorList>
    </citation>
    <scope>NUCLEOTIDE SEQUENCE [LARGE SCALE GENOMIC DNA]</scope>
    <source>
        <strain evidence="3">ST1C</strain>
    </source>
</reference>
<keyword evidence="2" id="KW-1133">Transmembrane helix</keyword>
<feature type="transmembrane region" description="Helical" evidence="2">
    <location>
        <begin position="150"/>
        <end position="173"/>
    </location>
</feature>
<sequence length="402" mass="46662">MSQNSYQQSVSQYDSTSSQYDKIPSPIRKSQIIRSIFATFVQIAVMIILIVVAAVLISDYQTIAAKVVISGLRTPTMQPQFGLQLLVQKMLLFIEQLKEMDVDEITETNEEIRFINTAIRWDLNQGLEALTTSIVKDGQNKVKSAKNANLILTILLALLVIGTLLLVSLPWSISMGLESYRSHRLIDLMPIDKEQREMNFLPSMRMGDLLLDNEKEKLIDIAQIFVDSIKHCVDINEEIQQIRDNHVQVVISTQKLFNLIEKVMDDYDYEDYKQEKHQQEHILLSQRLTILGEQLRKIDENNQRTQLYIQDLKKQGQKLEIKKMKKMNHKLAVLNVVKKMMIRLYDRKFIEDDIELAIDLGLRETYNGDDDEQDQDKGLQINGEELQQEQQMDSVQEFEVEN</sequence>
<feature type="region of interest" description="Disordered" evidence="1">
    <location>
        <begin position="1"/>
        <end position="22"/>
    </location>
</feature>
<evidence type="ECO:0000256" key="1">
    <source>
        <dbReference type="SAM" id="MobiDB-lite"/>
    </source>
</evidence>
<proteinExistence type="predicted"/>
<evidence type="ECO:0008006" key="5">
    <source>
        <dbReference type="Google" id="ProtNLM"/>
    </source>
</evidence>
<evidence type="ECO:0000313" key="3">
    <source>
        <dbReference type="EMBL" id="KAA6401987.1"/>
    </source>
</evidence>
<protein>
    <recommendedName>
        <fullName evidence="5">Transmembrane protein</fullName>
    </recommendedName>
</protein>
<keyword evidence="2" id="KW-0812">Transmembrane</keyword>
<dbReference type="AlphaFoldDB" id="A0A5J4X3T9"/>
<organism evidence="3 4">
    <name type="scientific">Streblomastix strix</name>
    <dbReference type="NCBI Taxonomy" id="222440"/>
    <lineage>
        <taxon>Eukaryota</taxon>
        <taxon>Metamonada</taxon>
        <taxon>Preaxostyla</taxon>
        <taxon>Oxymonadida</taxon>
        <taxon>Streblomastigidae</taxon>
        <taxon>Streblomastix</taxon>
    </lineage>
</organism>
<name>A0A5J4X3T9_9EUKA</name>
<dbReference type="EMBL" id="SNRW01000301">
    <property type="protein sequence ID" value="KAA6401987.1"/>
    <property type="molecule type" value="Genomic_DNA"/>
</dbReference>
<feature type="compositionally biased region" description="Low complexity" evidence="1">
    <location>
        <begin position="1"/>
        <end position="20"/>
    </location>
</feature>
<keyword evidence="2" id="KW-0472">Membrane</keyword>
<dbReference type="Proteomes" id="UP000324800">
    <property type="component" value="Unassembled WGS sequence"/>
</dbReference>
<evidence type="ECO:0000313" key="4">
    <source>
        <dbReference type="Proteomes" id="UP000324800"/>
    </source>
</evidence>
<accession>A0A5J4X3T9</accession>
<gene>
    <name evidence="3" type="ORF">EZS28_002480</name>
</gene>
<feature type="transmembrane region" description="Helical" evidence="2">
    <location>
        <begin position="32"/>
        <end position="57"/>
    </location>
</feature>